<dbReference type="PANTHER" id="PTHR43238:SF1">
    <property type="entry name" value="GDP-L-FUCOSE SYNTHASE"/>
    <property type="match status" value="1"/>
</dbReference>
<dbReference type="SUPFAM" id="SSF51735">
    <property type="entry name" value="NAD(P)-binding Rossmann-fold domains"/>
    <property type="match status" value="1"/>
</dbReference>
<reference evidence="6" key="1">
    <citation type="submission" date="2020-04" db="EMBL/GenBank/DDBJ databases">
        <authorList>
            <person name="Chiriac C."/>
            <person name="Salcher M."/>
            <person name="Ghai R."/>
            <person name="Kavagutti S V."/>
        </authorList>
    </citation>
    <scope>NUCLEOTIDE SEQUENCE</scope>
</reference>
<evidence type="ECO:0000259" key="5">
    <source>
        <dbReference type="Pfam" id="PF01370"/>
    </source>
</evidence>
<evidence type="ECO:0000256" key="3">
    <source>
        <dbReference type="ARBA" id="ARBA00023002"/>
    </source>
</evidence>
<dbReference type="InterPro" id="IPR028614">
    <property type="entry name" value="GDP_fucose/colitose_synth"/>
</dbReference>
<feature type="domain" description="NAD-dependent epimerase/dehydratase" evidence="5">
    <location>
        <begin position="7"/>
        <end position="237"/>
    </location>
</feature>
<dbReference type="GO" id="GO:0050577">
    <property type="term" value="F:GDP-L-fucose synthase activity"/>
    <property type="evidence" value="ECO:0007669"/>
    <property type="project" value="TreeGrafter"/>
</dbReference>
<dbReference type="Gene3D" id="3.90.25.10">
    <property type="entry name" value="UDP-galactose 4-epimerase, domain 1"/>
    <property type="match status" value="1"/>
</dbReference>
<dbReference type="InterPro" id="IPR001509">
    <property type="entry name" value="Epimerase_deHydtase"/>
</dbReference>
<sequence>MNLHDKIFVAGHRGLVGSAIVKHLTGLGYNNLQILDRNELDLSDSRQVEKFFQDHLPDYVFDAAAKVGGIHSNNTHSAEFIYQNTQIQNNLIHNSWKYGVKKFLFLGSVCIYPKFAPVPVLESSLLTGELEPTNEAYAIAKIHGIKMCEAYHKQYGFRSVCIMPSNLYGENDNFHTENGHVIPAMMQKFHNDPHGTVTLWGDGSPHREFLHCDDMASACVFLMQHADTGSAELVNAGSGENVSILELSQMLVKITGFTGNIVWDTSRPNGTPNRPLDSGKILSMGWQPRIRLPQGLQHTYHTFVSRQQTHGTQSMIRK</sequence>
<keyword evidence="4" id="KW-0413">Isomerase</keyword>
<comment type="similarity">
    <text evidence="1">Belongs to the NAD(P)-dependent epimerase/dehydratase family. Fucose synthase subfamily.</text>
</comment>
<dbReference type="Pfam" id="PF01370">
    <property type="entry name" value="Epimerase"/>
    <property type="match status" value="1"/>
</dbReference>
<organism evidence="6">
    <name type="scientific">uncultured Caudovirales phage</name>
    <dbReference type="NCBI Taxonomy" id="2100421"/>
    <lineage>
        <taxon>Viruses</taxon>
        <taxon>Duplodnaviria</taxon>
        <taxon>Heunggongvirae</taxon>
        <taxon>Uroviricota</taxon>
        <taxon>Caudoviricetes</taxon>
        <taxon>Peduoviridae</taxon>
        <taxon>Maltschvirus</taxon>
        <taxon>Maltschvirus maltsch</taxon>
    </lineage>
</organism>
<keyword evidence="3" id="KW-0560">Oxidoreductase</keyword>
<proteinExistence type="inferred from homology"/>
<keyword evidence="2" id="KW-0521">NADP</keyword>
<evidence type="ECO:0000256" key="4">
    <source>
        <dbReference type="ARBA" id="ARBA00023235"/>
    </source>
</evidence>
<evidence type="ECO:0000256" key="2">
    <source>
        <dbReference type="ARBA" id="ARBA00022857"/>
    </source>
</evidence>
<dbReference type="Gene3D" id="3.40.50.720">
    <property type="entry name" value="NAD(P)-binding Rossmann-like Domain"/>
    <property type="match status" value="1"/>
</dbReference>
<dbReference type="InterPro" id="IPR036291">
    <property type="entry name" value="NAD(P)-bd_dom_sf"/>
</dbReference>
<accession>A0A6J5KL74</accession>
<dbReference type="GO" id="GO:0016853">
    <property type="term" value="F:isomerase activity"/>
    <property type="evidence" value="ECO:0007669"/>
    <property type="project" value="UniProtKB-KW"/>
</dbReference>
<dbReference type="EMBL" id="LR796167">
    <property type="protein sequence ID" value="CAB4122978.1"/>
    <property type="molecule type" value="Genomic_DNA"/>
</dbReference>
<dbReference type="HAMAP" id="MF_00956">
    <property type="entry name" value="GDP_fucose_synth"/>
    <property type="match status" value="1"/>
</dbReference>
<dbReference type="PANTHER" id="PTHR43238">
    <property type="entry name" value="GDP-L-FUCOSE SYNTHASE"/>
    <property type="match status" value="1"/>
</dbReference>
<evidence type="ECO:0000256" key="1">
    <source>
        <dbReference type="ARBA" id="ARBA00005959"/>
    </source>
</evidence>
<evidence type="ECO:0000313" key="6">
    <source>
        <dbReference type="EMBL" id="CAB4122978.1"/>
    </source>
</evidence>
<gene>
    <name evidence="6" type="ORF">UFOVP29_137</name>
</gene>
<name>A0A6J5KL74_9CAUD</name>
<dbReference type="CDD" id="cd05239">
    <property type="entry name" value="GDP_FS_SDR_e"/>
    <property type="match status" value="1"/>
</dbReference>
<protein>
    <submittedName>
        <fullName evidence="6">WcaG Nucleoside-diphosphate-sugar epimerases</fullName>
    </submittedName>
</protein>